<protein>
    <submittedName>
        <fullName evidence="1">Uncharacterized protein</fullName>
    </submittedName>
</protein>
<accession>A0A0F8X523</accession>
<dbReference type="EMBL" id="LAZR01065205">
    <property type="protein sequence ID" value="KKK56015.1"/>
    <property type="molecule type" value="Genomic_DNA"/>
</dbReference>
<comment type="caution">
    <text evidence="1">The sequence shown here is derived from an EMBL/GenBank/DDBJ whole genome shotgun (WGS) entry which is preliminary data.</text>
</comment>
<proteinExistence type="predicted"/>
<gene>
    <name evidence="1" type="ORF">LCGC14_3068790</name>
</gene>
<dbReference type="AlphaFoldDB" id="A0A0F8X523"/>
<sequence length="76" mass="8574">MTVKTIETAIKLIDEMKGFGEPAGSVWQYTNSMNNKEMFAIFPARQHCDIHGSPCVKNPVQIWGAGQWLPPFDHLN</sequence>
<name>A0A0F8X523_9ZZZZ</name>
<evidence type="ECO:0000313" key="1">
    <source>
        <dbReference type="EMBL" id="KKK56015.1"/>
    </source>
</evidence>
<reference evidence="1" key="1">
    <citation type="journal article" date="2015" name="Nature">
        <title>Complex archaea that bridge the gap between prokaryotes and eukaryotes.</title>
        <authorList>
            <person name="Spang A."/>
            <person name="Saw J.H."/>
            <person name="Jorgensen S.L."/>
            <person name="Zaremba-Niedzwiedzka K."/>
            <person name="Martijn J."/>
            <person name="Lind A.E."/>
            <person name="van Eijk R."/>
            <person name="Schleper C."/>
            <person name="Guy L."/>
            <person name="Ettema T.J."/>
        </authorList>
    </citation>
    <scope>NUCLEOTIDE SEQUENCE</scope>
</reference>
<organism evidence="1">
    <name type="scientific">marine sediment metagenome</name>
    <dbReference type="NCBI Taxonomy" id="412755"/>
    <lineage>
        <taxon>unclassified sequences</taxon>
        <taxon>metagenomes</taxon>
        <taxon>ecological metagenomes</taxon>
    </lineage>
</organism>